<dbReference type="PROSITE" id="PS50865">
    <property type="entry name" value="ZF_MYND_2"/>
    <property type="match status" value="1"/>
</dbReference>
<evidence type="ECO:0000313" key="6">
    <source>
        <dbReference type="EMBL" id="CAH0378981.1"/>
    </source>
</evidence>
<dbReference type="SUPFAM" id="SSF144232">
    <property type="entry name" value="HIT/MYND zinc finger-like"/>
    <property type="match status" value="1"/>
</dbReference>
<keyword evidence="2 4" id="KW-0863">Zinc-finger</keyword>
<name>A0A8J2X6Z0_9STRA</name>
<evidence type="ECO:0000313" key="7">
    <source>
        <dbReference type="Proteomes" id="UP000789595"/>
    </source>
</evidence>
<keyword evidence="3" id="KW-0862">Zinc</keyword>
<gene>
    <name evidence="6" type="ORF">PECAL_6P05830</name>
</gene>
<protein>
    <recommendedName>
        <fullName evidence="5">MYND-type domain-containing protein</fullName>
    </recommendedName>
</protein>
<evidence type="ECO:0000259" key="5">
    <source>
        <dbReference type="PROSITE" id="PS50865"/>
    </source>
</evidence>
<dbReference type="InterPro" id="IPR013083">
    <property type="entry name" value="Znf_RING/FYVE/PHD"/>
</dbReference>
<dbReference type="Gene3D" id="1.25.40.10">
    <property type="entry name" value="Tetratricopeptide repeat domain"/>
    <property type="match status" value="1"/>
</dbReference>
<sequence length="440" mass="49253">MILTQCPVCAAELPPLSAKQCSRCKTRYCGADCQKQHWEAGGHDQLCKKIRRGGGAEQYNANKKYTEAVVVAAEACAEDTKGQTCYICTQALHWKTKEGLVRGCACRGTAGFAHVSCLAEQAKILVAESEENNLDDTQWHRWYKCSLCEQDYHGVVSCALGWACWKTYLGRPEADWTRWCAMGQLGRGLLASEHYEDALSVQEAELSTLRRIGVPEGQMLVAQSNIANTYDLLGRFEEALSMRQDTYSRWLKLKGDAHEETLREATSCAITLSNLHRYAEAKALLRKMIPVARRVLAESDDLQFRMRMACNRALCEDPAKTLDDLREAVSMLEEIEPTARRVLGGAHPITAGIERDLQEAREVLRSRETPLRFKVGDRVICCGGPNHWESGTVIKLWYTEDGFAQGFYAPYQVELDEGRLVFAPDDSDGCVRREAPPEAS</sequence>
<dbReference type="EMBL" id="CAKKNE010000006">
    <property type="protein sequence ID" value="CAH0378981.1"/>
    <property type="molecule type" value="Genomic_DNA"/>
</dbReference>
<dbReference type="InterPro" id="IPR011990">
    <property type="entry name" value="TPR-like_helical_dom_sf"/>
</dbReference>
<dbReference type="OrthoDB" id="435382at2759"/>
<dbReference type="Gene3D" id="6.10.140.2220">
    <property type="match status" value="1"/>
</dbReference>
<dbReference type="Pfam" id="PF01753">
    <property type="entry name" value="zf-MYND"/>
    <property type="match status" value="1"/>
</dbReference>
<dbReference type="PANTHER" id="PTHR46082">
    <property type="entry name" value="ATP/GTP-BINDING PROTEIN-RELATED"/>
    <property type="match status" value="1"/>
</dbReference>
<keyword evidence="1" id="KW-0479">Metal-binding</keyword>
<dbReference type="PANTHER" id="PTHR46082:SF6">
    <property type="entry name" value="AAA+ ATPASE DOMAIN-CONTAINING PROTEIN-RELATED"/>
    <property type="match status" value="1"/>
</dbReference>
<comment type="caution">
    <text evidence="6">The sequence shown here is derived from an EMBL/GenBank/DDBJ whole genome shotgun (WGS) entry which is preliminary data.</text>
</comment>
<dbReference type="Proteomes" id="UP000789595">
    <property type="component" value="Unassembled WGS sequence"/>
</dbReference>
<accession>A0A8J2X6Z0</accession>
<dbReference type="InterPro" id="IPR053137">
    <property type="entry name" value="NLR-like"/>
</dbReference>
<dbReference type="GO" id="GO:0008270">
    <property type="term" value="F:zinc ion binding"/>
    <property type="evidence" value="ECO:0007669"/>
    <property type="project" value="UniProtKB-KW"/>
</dbReference>
<evidence type="ECO:0000256" key="3">
    <source>
        <dbReference type="ARBA" id="ARBA00022833"/>
    </source>
</evidence>
<keyword evidence="7" id="KW-1185">Reference proteome</keyword>
<proteinExistence type="predicted"/>
<dbReference type="AlphaFoldDB" id="A0A8J2X6Z0"/>
<dbReference type="InterPro" id="IPR002893">
    <property type="entry name" value="Znf_MYND"/>
</dbReference>
<dbReference type="Pfam" id="PF13424">
    <property type="entry name" value="TPR_12"/>
    <property type="match status" value="1"/>
</dbReference>
<evidence type="ECO:0000256" key="4">
    <source>
        <dbReference type="PROSITE-ProRule" id="PRU00134"/>
    </source>
</evidence>
<feature type="domain" description="MYND-type" evidence="5">
    <location>
        <begin position="6"/>
        <end position="47"/>
    </location>
</feature>
<dbReference type="SUPFAM" id="SSF48452">
    <property type="entry name" value="TPR-like"/>
    <property type="match status" value="1"/>
</dbReference>
<evidence type="ECO:0000256" key="2">
    <source>
        <dbReference type="ARBA" id="ARBA00022771"/>
    </source>
</evidence>
<dbReference type="Gene3D" id="3.30.40.10">
    <property type="entry name" value="Zinc/RING finger domain, C3HC4 (zinc finger)"/>
    <property type="match status" value="1"/>
</dbReference>
<evidence type="ECO:0000256" key="1">
    <source>
        <dbReference type="ARBA" id="ARBA00022723"/>
    </source>
</evidence>
<organism evidence="6 7">
    <name type="scientific">Pelagomonas calceolata</name>
    <dbReference type="NCBI Taxonomy" id="35677"/>
    <lineage>
        <taxon>Eukaryota</taxon>
        <taxon>Sar</taxon>
        <taxon>Stramenopiles</taxon>
        <taxon>Ochrophyta</taxon>
        <taxon>Pelagophyceae</taxon>
        <taxon>Pelagomonadales</taxon>
        <taxon>Pelagomonadaceae</taxon>
        <taxon>Pelagomonas</taxon>
    </lineage>
</organism>
<reference evidence="6" key="1">
    <citation type="submission" date="2021-11" db="EMBL/GenBank/DDBJ databases">
        <authorList>
            <consortium name="Genoscope - CEA"/>
            <person name="William W."/>
        </authorList>
    </citation>
    <scope>NUCLEOTIDE SEQUENCE</scope>
</reference>